<reference evidence="3 4" key="1">
    <citation type="submission" date="2023-11" db="EMBL/GenBank/DDBJ databases">
        <title>MicrobeMod: A computational toolkit for identifying prokaryotic methylation and restriction-modification with nanopore sequencing.</title>
        <authorList>
            <person name="Crits-Christoph A."/>
            <person name="Kang S.C."/>
            <person name="Lee H."/>
            <person name="Ostrov N."/>
        </authorList>
    </citation>
    <scope>NUCLEOTIDE SEQUENCE [LARGE SCALE GENOMIC DNA]</scope>
    <source>
        <strain evidence="3 4">DSMZ 700</strain>
    </source>
</reference>
<proteinExistence type="inferred from homology"/>
<name>A0AAW9DQL5_ACIAO</name>
<dbReference type="Pfam" id="PF02021">
    <property type="entry name" value="UPF0102"/>
    <property type="match status" value="1"/>
</dbReference>
<evidence type="ECO:0000256" key="2">
    <source>
        <dbReference type="HAMAP-Rule" id="MF_00048"/>
    </source>
</evidence>
<protein>
    <recommendedName>
        <fullName evidence="2">UPF0102 protein SIL87_11045</fullName>
    </recommendedName>
</protein>
<organism evidence="3 4">
    <name type="scientific">Acidiphilium acidophilum</name>
    <name type="common">Thiobacillus acidophilus</name>
    <dbReference type="NCBI Taxonomy" id="76588"/>
    <lineage>
        <taxon>Bacteria</taxon>
        <taxon>Pseudomonadati</taxon>
        <taxon>Pseudomonadota</taxon>
        <taxon>Alphaproteobacteria</taxon>
        <taxon>Acetobacterales</taxon>
        <taxon>Acidocellaceae</taxon>
        <taxon>Acidiphilium</taxon>
    </lineage>
</organism>
<accession>A0AAW9DQL5</accession>
<keyword evidence="4" id="KW-1185">Reference proteome</keyword>
<comment type="similarity">
    <text evidence="1 2">Belongs to the UPF0102 family.</text>
</comment>
<sequence>MVKDISFTNSKIKSSRRAAEMRGRNAESVAADFYQQQDFVVLARRLRNAGGELDLVVASETVLAFIEVKARASFSAANEAVTRRQQRRLVAAAELAMADHPDWHRNETRFDVVLIVAGSVVPLVDAFRPDDPT</sequence>
<evidence type="ECO:0000313" key="4">
    <source>
        <dbReference type="Proteomes" id="UP001279553"/>
    </source>
</evidence>
<dbReference type="EMBL" id="JAWXYB010000018">
    <property type="protein sequence ID" value="MDX5931303.1"/>
    <property type="molecule type" value="Genomic_DNA"/>
</dbReference>
<dbReference type="Gene3D" id="3.40.1350.10">
    <property type="match status" value="1"/>
</dbReference>
<dbReference type="SUPFAM" id="SSF52980">
    <property type="entry name" value="Restriction endonuclease-like"/>
    <property type="match status" value="1"/>
</dbReference>
<gene>
    <name evidence="3" type="ORF">SIL87_11045</name>
</gene>
<dbReference type="PANTHER" id="PTHR34039:SF1">
    <property type="entry name" value="UPF0102 PROTEIN YRAN"/>
    <property type="match status" value="1"/>
</dbReference>
<dbReference type="InterPro" id="IPR011856">
    <property type="entry name" value="tRNA_endonuc-like_dom_sf"/>
</dbReference>
<dbReference type="InterPro" id="IPR011335">
    <property type="entry name" value="Restrct_endonuc-II-like"/>
</dbReference>
<dbReference type="HAMAP" id="MF_00048">
    <property type="entry name" value="UPF0102"/>
    <property type="match status" value="1"/>
</dbReference>
<evidence type="ECO:0000256" key="1">
    <source>
        <dbReference type="ARBA" id="ARBA00006738"/>
    </source>
</evidence>
<dbReference type="GO" id="GO:0003676">
    <property type="term" value="F:nucleic acid binding"/>
    <property type="evidence" value="ECO:0007669"/>
    <property type="project" value="InterPro"/>
</dbReference>
<evidence type="ECO:0000313" key="3">
    <source>
        <dbReference type="EMBL" id="MDX5931303.1"/>
    </source>
</evidence>
<dbReference type="RefSeq" id="WP_319614226.1">
    <property type="nucleotide sequence ID" value="NZ_JAWXYB010000018.1"/>
</dbReference>
<dbReference type="InterPro" id="IPR003509">
    <property type="entry name" value="UPF0102_YraN-like"/>
</dbReference>
<dbReference type="AlphaFoldDB" id="A0AAW9DQL5"/>
<dbReference type="PANTHER" id="PTHR34039">
    <property type="entry name" value="UPF0102 PROTEIN YRAN"/>
    <property type="match status" value="1"/>
</dbReference>
<comment type="caution">
    <text evidence="3">The sequence shown here is derived from an EMBL/GenBank/DDBJ whole genome shotgun (WGS) entry which is preliminary data.</text>
</comment>
<dbReference type="Proteomes" id="UP001279553">
    <property type="component" value="Unassembled WGS sequence"/>
</dbReference>